<dbReference type="SUPFAM" id="SSF55770">
    <property type="entry name" value="Profilin (actin-binding protein)"/>
    <property type="match status" value="1"/>
</dbReference>
<evidence type="ECO:0000256" key="11">
    <source>
        <dbReference type="ARBA" id="ARBA00023180"/>
    </source>
</evidence>
<evidence type="ECO:0000259" key="21">
    <source>
        <dbReference type="SMART" id="SM00918"/>
    </source>
</evidence>
<evidence type="ECO:0000256" key="19">
    <source>
        <dbReference type="SAM" id="Phobius"/>
    </source>
</evidence>
<feature type="disulfide bond" evidence="16">
    <location>
        <begin position="912"/>
        <end position="970"/>
    </location>
</feature>
<evidence type="ECO:0000313" key="23">
    <source>
        <dbReference type="WBParaSite" id="Gr19_v10_g570.t1"/>
    </source>
</evidence>
<keyword evidence="6 19" id="KW-0812">Transmembrane</keyword>
<dbReference type="CDD" id="cd13717">
    <property type="entry name" value="PBP2_iGluR_putative"/>
    <property type="match status" value="1"/>
</dbReference>
<feature type="transmembrane region" description="Helical" evidence="19">
    <location>
        <begin position="691"/>
        <end position="711"/>
    </location>
</feature>
<dbReference type="Gene3D" id="1.10.287.70">
    <property type="match status" value="1"/>
</dbReference>
<keyword evidence="4" id="KW-0813">Transport</keyword>
<keyword evidence="12" id="KW-1071">Ligand-gated ion channel</keyword>
<dbReference type="Pfam" id="PF00060">
    <property type="entry name" value="Lig_chan"/>
    <property type="match status" value="1"/>
</dbReference>
<keyword evidence="7 19" id="KW-1133">Transmembrane helix</keyword>
<feature type="site" description="Crucial to convey clamshell closure to channel opening" evidence="15">
    <location>
        <position position="797"/>
    </location>
</feature>
<feature type="transmembrane region" description="Helical" evidence="19">
    <location>
        <begin position="767"/>
        <end position="788"/>
    </location>
</feature>
<evidence type="ECO:0000256" key="14">
    <source>
        <dbReference type="PIRSR" id="PIRSR601508-1"/>
    </source>
</evidence>
<evidence type="ECO:0000256" key="12">
    <source>
        <dbReference type="ARBA" id="ARBA00023286"/>
    </source>
</evidence>
<feature type="compositionally biased region" description="Polar residues" evidence="18">
    <location>
        <begin position="1051"/>
        <end position="1074"/>
    </location>
</feature>
<evidence type="ECO:0000256" key="7">
    <source>
        <dbReference type="ARBA" id="ARBA00022989"/>
    </source>
</evidence>
<dbReference type="PANTHER" id="PTHR18966">
    <property type="entry name" value="IONOTROPIC GLUTAMATE RECEPTOR"/>
    <property type="match status" value="1"/>
</dbReference>
<dbReference type="InterPro" id="IPR015683">
    <property type="entry name" value="Ionotropic_Glu_rcpt"/>
</dbReference>
<evidence type="ECO:0000256" key="16">
    <source>
        <dbReference type="PIRSR" id="PIRSR601508-3"/>
    </source>
</evidence>
<evidence type="ECO:0000256" key="15">
    <source>
        <dbReference type="PIRSR" id="PIRSR601508-2"/>
    </source>
</evidence>
<dbReference type="InterPro" id="IPR001320">
    <property type="entry name" value="Iontro_rcpt_C"/>
</dbReference>
<protein>
    <recommendedName>
        <fullName evidence="17">Profilin</fullName>
    </recommendedName>
</protein>
<name>A0A914HYP6_GLORO</name>
<evidence type="ECO:0000256" key="1">
    <source>
        <dbReference type="ARBA" id="ARBA00004651"/>
    </source>
</evidence>
<feature type="compositionally biased region" description="Basic and acidic residues" evidence="18">
    <location>
        <begin position="1015"/>
        <end position="1031"/>
    </location>
</feature>
<feature type="binding site" evidence="14">
    <location>
        <position position="646"/>
    </location>
    <ligand>
        <name>L-glutamate</name>
        <dbReference type="ChEBI" id="CHEBI:29985"/>
    </ligand>
</feature>
<dbReference type="InterPro" id="IPR001508">
    <property type="entry name" value="Iono_Glu_rcpt_met"/>
</dbReference>
<dbReference type="InterPro" id="IPR027310">
    <property type="entry name" value="Profilin_CS"/>
</dbReference>
<keyword evidence="5" id="KW-1003">Cell membrane</keyword>
<dbReference type="Gene3D" id="3.40.190.10">
    <property type="entry name" value="Periplasmic binding protein-like II"/>
    <property type="match status" value="2"/>
</dbReference>
<dbReference type="FunFam" id="3.40.190.10:FF:000024">
    <property type="entry name" value="Glutamate receptor, ionotropic, delta 1"/>
    <property type="match status" value="1"/>
</dbReference>
<evidence type="ECO:0000256" key="5">
    <source>
        <dbReference type="ARBA" id="ARBA00022475"/>
    </source>
</evidence>
<feature type="region of interest" description="Disordered" evidence="18">
    <location>
        <begin position="1015"/>
        <end position="1074"/>
    </location>
</feature>
<evidence type="ECO:0000256" key="13">
    <source>
        <dbReference type="ARBA" id="ARBA00023303"/>
    </source>
</evidence>
<keyword evidence="9 19" id="KW-0472">Membrane</keyword>
<feature type="binding site" evidence="14">
    <location>
        <position position="653"/>
    </location>
    <ligand>
        <name>L-glutamate</name>
        <dbReference type="ChEBI" id="CHEBI:29985"/>
    </ligand>
</feature>
<dbReference type="PRINTS" id="PR00177">
    <property type="entry name" value="NMDARECEPTOR"/>
</dbReference>
<dbReference type="GO" id="GO:0038023">
    <property type="term" value="F:signaling receptor activity"/>
    <property type="evidence" value="ECO:0007669"/>
    <property type="project" value="InterPro"/>
</dbReference>
<dbReference type="InterPro" id="IPR005455">
    <property type="entry name" value="PFN_euk"/>
</dbReference>
<dbReference type="GO" id="GO:0015276">
    <property type="term" value="F:ligand-gated monoatomic ion channel activity"/>
    <property type="evidence" value="ECO:0007669"/>
    <property type="project" value="InterPro"/>
</dbReference>
<evidence type="ECO:0000256" key="18">
    <source>
        <dbReference type="SAM" id="MobiDB-lite"/>
    </source>
</evidence>
<dbReference type="InterPro" id="IPR019594">
    <property type="entry name" value="Glu/Gly-bd"/>
</dbReference>
<feature type="site" description="Interaction with the cone snail toxin Con-ikot-ikot" evidence="15">
    <location>
        <position position="946"/>
    </location>
</feature>
<dbReference type="CDD" id="cd00148">
    <property type="entry name" value="PROF"/>
    <property type="match status" value="1"/>
</dbReference>
<organism evidence="22 23">
    <name type="scientific">Globodera rostochiensis</name>
    <name type="common">Golden nematode worm</name>
    <name type="synonym">Heterodera rostochiensis</name>
    <dbReference type="NCBI Taxonomy" id="31243"/>
    <lineage>
        <taxon>Eukaryota</taxon>
        <taxon>Metazoa</taxon>
        <taxon>Ecdysozoa</taxon>
        <taxon>Nematoda</taxon>
        <taxon>Chromadorea</taxon>
        <taxon>Rhabditida</taxon>
        <taxon>Tylenchina</taxon>
        <taxon>Tylenchomorpha</taxon>
        <taxon>Tylenchoidea</taxon>
        <taxon>Heteroderidae</taxon>
        <taxon>Heteroderinae</taxon>
        <taxon>Globodera</taxon>
    </lineage>
</organism>
<keyword evidence="22" id="KW-1185">Reference proteome</keyword>
<evidence type="ECO:0000259" key="20">
    <source>
        <dbReference type="SMART" id="SM00079"/>
    </source>
</evidence>
<dbReference type="GO" id="GO:0005886">
    <property type="term" value="C:plasma membrane"/>
    <property type="evidence" value="ECO:0007669"/>
    <property type="project" value="UniProtKB-SubCell"/>
</dbReference>
<dbReference type="InterPro" id="IPR048278">
    <property type="entry name" value="PFN"/>
</dbReference>
<dbReference type="Proteomes" id="UP000887572">
    <property type="component" value="Unplaced"/>
</dbReference>
<dbReference type="SMART" id="SM00079">
    <property type="entry name" value="PBPe"/>
    <property type="match status" value="1"/>
</dbReference>
<dbReference type="AlphaFoldDB" id="A0A914HYP6"/>
<keyword evidence="11" id="KW-0325">Glycoprotein</keyword>
<feature type="transmembrane region" description="Helical" evidence="19">
    <location>
        <begin position="985"/>
        <end position="1005"/>
    </location>
</feature>
<feature type="site" description="Interaction with the cone snail toxin Con-ikot-ikot" evidence="15">
    <location>
        <position position="824"/>
    </location>
</feature>
<evidence type="ECO:0000256" key="2">
    <source>
        <dbReference type="ARBA" id="ARBA00008685"/>
    </source>
</evidence>
<comment type="similarity">
    <text evidence="3 17">Belongs to the profilin family.</text>
</comment>
<evidence type="ECO:0000256" key="9">
    <source>
        <dbReference type="ARBA" id="ARBA00023136"/>
    </source>
</evidence>
<reference evidence="23" key="1">
    <citation type="submission" date="2022-11" db="UniProtKB">
        <authorList>
            <consortium name="WormBaseParasite"/>
        </authorList>
    </citation>
    <scope>IDENTIFICATION</scope>
</reference>
<dbReference type="Pfam" id="PF10613">
    <property type="entry name" value="Lig_chan-Glu_bd"/>
    <property type="match status" value="1"/>
</dbReference>
<dbReference type="FunFam" id="1.10.287.70:FF:000080">
    <property type="entry name" value="Glutamate receptor ionotropic, kainate"/>
    <property type="match status" value="1"/>
</dbReference>
<accession>A0A914HYP6</accession>
<keyword evidence="8" id="KW-0406">Ion transport</keyword>
<dbReference type="PROSITE" id="PS00414">
    <property type="entry name" value="PROFILIN"/>
    <property type="match status" value="1"/>
</dbReference>
<dbReference type="Gene3D" id="3.30.450.30">
    <property type="entry name" value="Dynein light chain 2a, cytoplasmic"/>
    <property type="match status" value="1"/>
</dbReference>
<feature type="binding site" evidence="14">
    <location>
        <position position="648"/>
    </location>
    <ligand>
        <name>L-glutamate</name>
        <dbReference type="ChEBI" id="CHEBI:29985"/>
    </ligand>
</feature>
<dbReference type="SMART" id="SM00918">
    <property type="entry name" value="Lig_chan-Glu_bd"/>
    <property type="match status" value="1"/>
</dbReference>
<comment type="similarity">
    <text evidence="2">Belongs to the glutamate-gated ion channel (TC 1.A.10.1) family.</text>
</comment>
<keyword evidence="13" id="KW-0407">Ion channel</keyword>
<comment type="subcellular location">
    <subcellularLocation>
        <location evidence="1">Cell membrane</location>
        <topology evidence="1">Multi-pass membrane protein</topology>
    </subcellularLocation>
</comment>
<sequence>MSGWDAYIQTLTSTCAEINRVAIIGNSDANVWARTEGKNEFKASESELKKLVDHFDKLQEVPSVGADLEGIHYIVPRTDENLIFGKRDKNGFFAVKTKSAILIAVYYDGDNAAGADVRGAVEKMAKYLEDAGSINKTRSLFITVLYEKWDSVVSAYSDHLNVSLLFYRDRYKLDDELLRLDTFSIGDKLERLNLLRHHSAFLISLAHTSKAKLLIREFARDCSIPTIQAQVSSWNGLSKSSFNDDTSLDNFVHLVPAFVVFDNIVHELVQLLNISEFLVLFDKHFDEKVQFEWKKPFVSALKNVHFEPMFTKISDATEHVKQLNVEAKNIFIVATTKNAELYMQAAIPQFEARHFRNFIVFTKDTLALKCEDCLSANLSWVRMMPNGRVQTLRKFNDFLRQEELEMVYQVPVPTFYETQVSFCLDIMEIATKYLLLTNHSLAKAAKKLPAEGFVGWENGQNTSEKGEVTLKRLLQERSLDFEFGRYEFRYGEVYYQAVIGMVLKVERRVDDPEVDFHKYIGNWTLEKGIQPLYGNLSVDVRGLNHYRIVTIIHEPFIQFMSENINQSPGIERAQPCASTEPVFLDTGQRVEGYSIDLLKMLTNSLNFTYDLYLIEDGKFGSVDENGNWDGMIGDLVLGKAEMAIGPISVLAERENDIDFTVPFYDLVGLSILMKRSDVEYSMFKFLKVLEWPVWTCILGAYLFTSTLLWVFDRFSPYSYRNNSERYADETEKRRFTFKECLWFCMTSLTPQGGGEAPKNVSGRLVAATWWLFGFIIIASYTANLAAFLTVSRMEQTINELDDLAKQYKIEYAPLKGGATETYFRRMAEIEENFYNIWKQMSLNESGETNNRAKLAVWDYPVSDKFTNMWRFMQESTLPESVDKAIERVLESEKGFAFIADAMEIKYAILTNCRLQQVGTEFSRKPYAIAVQTGHVLKESLSQLVLKLQNERKLETCKERWWHQNERRKDCSNSEDDSSGISIENIGGVFIVILAGIGISMVILLFEYTYYSRKDTSEETEKTTKRDRDESGQRNGSGWGKKMGRHVDLETDNVQYPQLGQRHTSTYNNSAFSVD</sequence>
<feature type="binding site" evidence="14">
    <location>
        <position position="819"/>
    </location>
    <ligand>
        <name>L-glutamate</name>
        <dbReference type="ChEBI" id="CHEBI:29985"/>
    </ligand>
</feature>
<dbReference type="SUPFAM" id="SSF81324">
    <property type="entry name" value="Voltage-gated potassium channels"/>
    <property type="match status" value="1"/>
</dbReference>
<evidence type="ECO:0000256" key="6">
    <source>
        <dbReference type="ARBA" id="ARBA00022692"/>
    </source>
</evidence>
<dbReference type="SUPFAM" id="SSF53850">
    <property type="entry name" value="Periplasmic binding protein-like II"/>
    <property type="match status" value="1"/>
</dbReference>
<feature type="domain" description="Ionotropic glutamate receptor C-terminal" evidence="20">
    <location>
        <begin position="545"/>
        <end position="963"/>
    </location>
</feature>
<proteinExistence type="inferred from homology"/>
<dbReference type="InterPro" id="IPR036140">
    <property type="entry name" value="PFN_sf"/>
</dbReference>
<dbReference type="GO" id="GO:0003779">
    <property type="term" value="F:actin binding"/>
    <property type="evidence" value="ECO:0007669"/>
    <property type="project" value="UniProtKB-KW"/>
</dbReference>
<feature type="domain" description="Ionotropic glutamate receptor L-glutamate and glycine-binding" evidence="21">
    <location>
        <begin position="581"/>
        <end position="637"/>
    </location>
</feature>
<dbReference type="WBParaSite" id="Gr19_v10_g570.t1">
    <property type="protein sequence ID" value="Gr19_v10_g570.t1"/>
    <property type="gene ID" value="Gr19_v10_g570"/>
</dbReference>
<evidence type="ECO:0000256" key="17">
    <source>
        <dbReference type="RuleBase" id="RU003909"/>
    </source>
</evidence>
<dbReference type="Pfam" id="PF00235">
    <property type="entry name" value="Profilin"/>
    <property type="match status" value="1"/>
</dbReference>
<keyword evidence="17" id="KW-0009">Actin-binding</keyword>
<evidence type="ECO:0000256" key="4">
    <source>
        <dbReference type="ARBA" id="ARBA00022448"/>
    </source>
</evidence>
<evidence type="ECO:0000256" key="8">
    <source>
        <dbReference type="ARBA" id="ARBA00023065"/>
    </source>
</evidence>
<evidence type="ECO:0000256" key="3">
    <source>
        <dbReference type="ARBA" id="ARBA00010058"/>
    </source>
</evidence>
<evidence type="ECO:0000256" key="10">
    <source>
        <dbReference type="ARBA" id="ARBA00023170"/>
    </source>
</evidence>
<evidence type="ECO:0000313" key="22">
    <source>
        <dbReference type="Proteomes" id="UP000887572"/>
    </source>
</evidence>
<keyword evidence="16" id="KW-1015">Disulfide bond</keyword>
<dbReference type="SMART" id="SM00392">
    <property type="entry name" value="PROF"/>
    <property type="match status" value="1"/>
</dbReference>
<feature type="binding site" evidence="14">
    <location>
        <position position="900"/>
    </location>
    <ligand>
        <name>L-glutamate</name>
        <dbReference type="ChEBI" id="CHEBI:29985"/>
    </ligand>
</feature>
<keyword evidence="10" id="KW-0675">Receptor</keyword>